<dbReference type="Pfam" id="PF06054">
    <property type="entry name" value="CoiA_nuc"/>
    <property type="match status" value="1"/>
</dbReference>
<name>A0ABQ2VKJ8_9ACTN</name>
<dbReference type="Proteomes" id="UP000654471">
    <property type="component" value="Unassembled WGS sequence"/>
</dbReference>
<evidence type="ECO:0000256" key="1">
    <source>
        <dbReference type="SAM" id="MobiDB-lite"/>
    </source>
</evidence>
<evidence type="ECO:0000313" key="3">
    <source>
        <dbReference type="EMBL" id="GGU87195.1"/>
    </source>
</evidence>
<feature type="compositionally biased region" description="Low complexity" evidence="1">
    <location>
        <begin position="282"/>
        <end position="298"/>
    </location>
</feature>
<keyword evidence="4" id="KW-1185">Reference proteome</keyword>
<accession>A0ABQ2VKJ8</accession>
<feature type="region of interest" description="Disordered" evidence="1">
    <location>
        <begin position="271"/>
        <end position="313"/>
    </location>
</feature>
<gene>
    <name evidence="3" type="ORF">GCM10010211_61770</name>
</gene>
<evidence type="ECO:0000313" key="4">
    <source>
        <dbReference type="Proteomes" id="UP000654471"/>
    </source>
</evidence>
<sequence length="337" mass="37259">MSGFLEVQSTVVDVEEGDAAHRARREQGGQAWKAVWKARPPAPIVCVECRHPMYAKTSERGLRFFAHAPHAPDCEIARQGESEAHHLLKLELASAARKAGAHAESEVRAPDGSWRADVLASDPAGTWRMALEAQLSPITAAEIVERTERMDAHDVTCCWFSDRPRPPWLGAVPSVRLAAAEGGIAVAEGLVKFAGSAWEPAPQVPVADFLRWVFTCQVFPHLPRVRLRYPQRQLAQVWTALQYIAAEDAYLWREEERQRQAAEQRARFKEKAARRRADIDQRNAASRRAALGRAASAEADARRANLGPAGARFHDQLMRRPGVEQAVAHLAGSTTSP</sequence>
<feature type="domain" description="Competence protein CoiA nuclease-like" evidence="2">
    <location>
        <begin position="81"/>
        <end position="161"/>
    </location>
</feature>
<protein>
    <recommendedName>
        <fullName evidence="2">Competence protein CoiA nuclease-like domain-containing protein</fullName>
    </recommendedName>
</protein>
<evidence type="ECO:0000259" key="2">
    <source>
        <dbReference type="Pfam" id="PF06054"/>
    </source>
</evidence>
<reference evidence="4" key="1">
    <citation type="journal article" date="2019" name="Int. J. Syst. Evol. Microbiol.">
        <title>The Global Catalogue of Microorganisms (GCM) 10K type strain sequencing project: providing services to taxonomists for standard genome sequencing and annotation.</title>
        <authorList>
            <consortium name="The Broad Institute Genomics Platform"/>
            <consortium name="The Broad Institute Genome Sequencing Center for Infectious Disease"/>
            <person name="Wu L."/>
            <person name="Ma J."/>
        </authorList>
    </citation>
    <scope>NUCLEOTIDE SEQUENCE [LARGE SCALE GENOMIC DNA]</scope>
    <source>
        <strain evidence="4">JCM 3399</strain>
    </source>
</reference>
<comment type="caution">
    <text evidence="3">The sequence shown here is derived from an EMBL/GenBank/DDBJ whole genome shotgun (WGS) entry which is preliminary data.</text>
</comment>
<organism evidence="3 4">
    <name type="scientific">Streptomyces albospinus</name>
    <dbReference type="NCBI Taxonomy" id="285515"/>
    <lineage>
        <taxon>Bacteria</taxon>
        <taxon>Bacillati</taxon>
        <taxon>Actinomycetota</taxon>
        <taxon>Actinomycetes</taxon>
        <taxon>Kitasatosporales</taxon>
        <taxon>Streptomycetaceae</taxon>
        <taxon>Streptomyces</taxon>
    </lineage>
</organism>
<proteinExistence type="predicted"/>
<dbReference type="EMBL" id="BMRP01000029">
    <property type="protein sequence ID" value="GGU87195.1"/>
    <property type="molecule type" value="Genomic_DNA"/>
</dbReference>
<dbReference type="InterPro" id="IPR010330">
    <property type="entry name" value="CoiA_nuc"/>
</dbReference>
<feature type="compositionally biased region" description="Basic and acidic residues" evidence="1">
    <location>
        <begin position="271"/>
        <end position="281"/>
    </location>
</feature>